<dbReference type="CDD" id="cd02845">
    <property type="entry name" value="PAZ_piwi_like"/>
    <property type="match status" value="1"/>
</dbReference>
<feature type="compositionally biased region" description="Polar residues" evidence="4">
    <location>
        <begin position="984"/>
        <end position="1007"/>
    </location>
</feature>
<dbReference type="Pfam" id="PF02170">
    <property type="entry name" value="PAZ"/>
    <property type="match status" value="1"/>
</dbReference>
<feature type="region of interest" description="Disordered" evidence="4">
    <location>
        <begin position="1033"/>
        <end position="1129"/>
    </location>
</feature>
<dbReference type="InterPro" id="IPR016181">
    <property type="entry name" value="Acyl_CoA_acyltransferase"/>
</dbReference>
<dbReference type="PROSITE" id="PS50822">
    <property type="entry name" value="PIWI"/>
    <property type="match status" value="1"/>
</dbReference>
<dbReference type="Pfam" id="PF23278">
    <property type="entry name" value="Piwi_N"/>
    <property type="match status" value="1"/>
</dbReference>
<evidence type="ECO:0000256" key="3">
    <source>
        <dbReference type="ARBA" id="ARBA00022990"/>
    </source>
</evidence>
<feature type="region of interest" description="Disordered" evidence="4">
    <location>
        <begin position="962"/>
        <end position="1020"/>
    </location>
</feature>
<dbReference type="GO" id="GO:0004402">
    <property type="term" value="F:histone acetyltransferase activity"/>
    <property type="evidence" value="ECO:0007669"/>
    <property type="project" value="InterPro"/>
</dbReference>
<dbReference type="Gene3D" id="2.170.260.10">
    <property type="entry name" value="paz domain"/>
    <property type="match status" value="1"/>
</dbReference>
<dbReference type="PROSITE" id="PS51726">
    <property type="entry name" value="MYST_HAT"/>
    <property type="match status" value="1"/>
</dbReference>
<dbReference type="OrthoDB" id="10046684at2759"/>
<proteinExistence type="inferred from homology"/>
<dbReference type="Gene3D" id="1.10.10.10">
    <property type="entry name" value="Winged helix-like DNA-binding domain superfamily/Winged helix DNA-binding domain"/>
    <property type="match status" value="1"/>
</dbReference>
<dbReference type="Pfam" id="PF02171">
    <property type="entry name" value="Piwi"/>
    <property type="match status" value="1"/>
</dbReference>
<evidence type="ECO:0000313" key="8">
    <source>
        <dbReference type="EMBL" id="CAF1380853.1"/>
    </source>
</evidence>
<evidence type="ECO:0000256" key="2">
    <source>
        <dbReference type="ARBA" id="ARBA00013184"/>
    </source>
</evidence>
<dbReference type="GO" id="GO:0006355">
    <property type="term" value="P:regulation of DNA-templated transcription"/>
    <property type="evidence" value="ECO:0007669"/>
    <property type="project" value="InterPro"/>
</dbReference>
<keyword evidence="9" id="KW-1185">Reference proteome</keyword>
<sequence>MNNGKSPGNYGRGSPAKDIFQNMSNSFSCPLPPSINNNDNLNVASGRAAQVLRQIKQSSSSSATRELNENQILIRCAVTPWYKYIIEFQPIISSRTSRFTMINHLSKFVGTSYKLYDGQFLYVPYQLSKEFFLFNNTTLNTPNEVRIRFIDTINIEQIPIDLINILFRLAIDHGRESIINSINRNIYRQKVRYWNGRIVDIERKEDGLLLTIDFIQKSTTTTCYEELERFYMSTSGDDYQESARKELVNKLVLTRYDNRTQRIDNIDFNLTPATFLLNDDSQTTLVDYYLNKFDIVIKDPHQPLIVYCPRRPGEHTNIEANYLVPELCYLTGLSDRAHRDARARKINNFIPLDSAGRQAELSYFDDMCRRNAASVKYFASWGIDIVANIVPIQSSINESHRKISVNDSLSDDDDIEQKDMQDNDHSYGHFVNPIELTSWLLIYPKVDEDRAFIYVNMLRQVGQQQGMLINEPIHIQMDDDETETYGNVLRNNLNEQIQLVSIIVRSRRIDRYNTIKRICCIEIPTPSEIVLRSTIADDDILPGVAFNIARNINFKLGGQIRSINMTLLNTMIIGIGTWTSLSVNYKSPDHLDYVLSIVGSINYNMTEYFSHAKSYKNEHDLRSDIGIFVRLAINAYYEENKIYPTTIIIGRNVFSSVDDLTSIKENEIQLILDTITDEHIMGDYKPRLIIFTFMKQMIYDFYNYVQPKKIANVDCLVAKDSPSYCFYLSSHRDRSSTLQARQFLVLFDNTDLSAQKIQRLILYLTLYIPQRNQFFFPSICRFAQRLSSLVGETLENNLREQIEEPLYRATSSTTSSTKKTIYPNVPKRTSRMALINEPETMQTESQIFVIPSIIKSQKSNGFTPMPSSVHQTLHNLNLITKYTSPQKASHESNDDSLSSTSSQISFRNDNSLYEQLKHKRSLSLVNKKDLHANESKRIKPYDDDDDEDDLSELLDFRYHKQILSQSTTDNEQSKPKPRKPTARKLSSSQQRPTTLSTQSTRNSSCKSPETLIIEPDIDEDDITMDRQESISMHTNSQISNKQHNSHSKLEHILSQGKSNVAKSSKSVINKTPISTRSPLYNPTKQVQGSSSDNISPNSNGERTRISSESSQSFYDTPCSSLSRTTTTTRDLNSTPQIIIKIDNETQTSALSDTDMLNQLIKQMNINVNNNISTTIYNPIDLAKKLFQQFNSFSSRNKYHTMNSLIKRQLLNFGRYEIEVLFPINHDIIPTIYACDICLKHFHGSSIAFQRHKSKCLYTQPPGKLVFSSDDLAIFQIGEVKMNIQQRIYIKSLCRITRLFIDSNKSVDDRKIDRFIYYILCRKDPILSQFQPPLYRFIGYFSKKLNHDTQQSINNFSCLSILPPFAQYPEYNQLLIAFSYYLIRSNTSTNLACCSPARPLDNATLFIFHIYCLDVIFDYINNANETSITLDTLARQTSIHPRDILSSLYSKNLILPCSIDKTSIYLIKNAYHSMTSLNIHLKNKLLFMDTKLIVTNNEKQIIHDKHNFDKNQNSAIQEIILD</sequence>
<evidence type="ECO:0000256" key="4">
    <source>
        <dbReference type="SAM" id="MobiDB-lite"/>
    </source>
</evidence>
<dbReference type="EC" id="2.3.1.48" evidence="2"/>
<feature type="compositionally biased region" description="Polar residues" evidence="4">
    <location>
        <begin position="1055"/>
        <end position="1118"/>
    </location>
</feature>
<dbReference type="Gene3D" id="3.40.630.30">
    <property type="match status" value="1"/>
</dbReference>
<comment type="caution">
    <text evidence="8">The sequence shown here is derived from an EMBL/GenBank/DDBJ whole genome shotgun (WGS) entry which is preliminary data.</text>
</comment>
<dbReference type="PANTHER" id="PTHR22891">
    <property type="entry name" value="EUKARYOTIC TRANSLATION INITIATION FACTOR 2C"/>
    <property type="match status" value="1"/>
</dbReference>
<dbReference type="InterPro" id="IPR012337">
    <property type="entry name" value="RNaseH-like_sf"/>
</dbReference>
<dbReference type="InterPro" id="IPR003165">
    <property type="entry name" value="Piwi"/>
</dbReference>
<feature type="domain" description="PAZ" evidence="5">
    <location>
        <begin position="222"/>
        <end position="332"/>
    </location>
</feature>
<evidence type="ECO:0000259" key="5">
    <source>
        <dbReference type="PROSITE" id="PS50821"/>
    </source>
</evidence>
<name>A0A815JQ46_9BILA</name>
<dbReference type="SUPFAM" id="SSF55729">
    <property type="entry name" value="Acyl-CoA N-acyltransferases (Nat)"/>
    <property type="match status" value="1"/>
</dbReference>
<evidence type="ECO:0000313" key="9">
    <source>
        <dbReference type="Proteomes" id="UP000663832"/>
    </source>
</evidence>
<feature type="compositionally biased region" description="Low complexity" evidence="4">
    <location>
        <begin position="1119"/>
        <end position="1129"/>
    </location>
</feature>
<dbReference type="InterPro" id="IPR036397">
    <property type="entry name" value="RNaseH_sf"/>
</dbReference>
<dbReference type="InterPro" id="IPR036085">
    <property type="entry name" value="PAZ_dom_sf"/>
</dbReference>
<dbReference type="SUPFAM" id="SSF53098">
    <property type="entry name" value="Ribonuclease H-like"/>
    <property type="match status" value="1"/>
</dbReference>
<dbReference type="InterPro" id="IPR036388">
    <property type="entry name" value="WH-like_DNA-bd_sf"/>
</dbReference>
<protein>
    <recommendedName>
        <fullName evidence="2">histone acetyltransferase</fullName>
        <ecNumber evidence="2">2.3.1.48</ecNumber>
    </recommendedName>
</protein>
<organism evidence="8 9">
    <name type="scientific">Adineta steineri</name>
    <dbReference type="NCBI Taxonomy" id="433720"/>
    <lineage>
        <taxon>Eukaryota</taxon>
        <taxon>Metazoa</taxon>
        <taxon>Spiralia</taxon>
        <taxon>Gnathifera</taxon>
        <taxon>Rotifera</taxon>
        <taxon>Eurotatoria</taxon>
        <taxon>Bdelloidea</taxon>
        <taxon>Adinetida</taxon>
        <taxon>Adinetidae</taxon>
        <taxon>Adineta</taxon>
    </lineage>
</organism>
<dbReference type="Gene3D" id="3.30.420.10">
    <property type="entry name" value="Ribonuclease H-like superfamily/Ribonuclease H"/>
    <property type="match status" value="1"/>
</dbReference>
<accession>A0A815JQ46</accession>
<gene>
    <name evidence="8" type="ORF">QVE165_LOCUS35651</name>
</gene>
<dbReference type="Gene3D" id="3.40.50.2300">
    <property type="match status" value="1"/>
</dbReference>
<feature type="compositionally biased region" description="Polar residues" evidence="4">
    <location>
        <begin position="1033"/>
        <end position="1042"/>
    </location>
</feature>
<feature type="domain" description="Piwi" evidence="6">
    <location>
        <begin position="499"/>
        <end position="795"/>
    </location>
</feature>
<evidence type="ECO:0000256" key="1">
    <source>
        <dbReference type="ARBA" id="ARBA00010107"/>
    </source>
</evidence>
<keyword evidence="3" id="KW-0007">Acetylation</keyword>
<dbReference type="GO" id="GO:0003723">
    <property type="term" value="F:RNA binding"/>
    <property type="evidence" value="ECO:0007669"/>
    <property type="project" value="InterPro"/>
</dbReference>
<dbReference type="SUPFAM" id="SSF101690">
    <property type="entry name" value="PAZ domain"/>
    <property type="match status" value="1"/>
</dbReference>
<dbReference type="Pfam" id="PF01853">
    <property type="entry name" value="MOZ_SAS"/>
    <property type="match status" value="1"/>
</dbReference>
<feature type="region of interest" description="Disordered" evidence="4">
    <location>
        <begin position="884"/>
        <end position="903"/>
    </location>
</feature>
<dbReference type="PROSITE" id="PS50821">
    <property type="entry name" value="PAZ"/>
    <property type="match status" value="1"/>
</dbReference>
<evidence type="ECO:0000259" key="7">
    <source>
        <dbReference type="PROSITE" id="PS51726"/>
    </source>
</evidence>
<feature type="domain" description="MYST-type HAT" evidence="7">
    <location>
        <begin position="1194"/>
        <end position="1468"/>
    </location>
</feature>
<evidence type="ECO:0000259" key="6">
    <source>
        <dbReference type="PROSITE" id="PS50822"/>
    </source>
</evidence>
<comment type="similarity">
    <text evidence="1">Belongs to the MYST (SAS/MOZ) family.</text>
</comment>
<dbReference type="SMART" id="SM00950">
    <property type="entry name" value="Piwi"/>
    <property type="match status" value="1"/>
</dbReference>
<dbReference type="SMART" id="SM00949">
    <property type="entry name" value="PAZ"/>
    <property type="match status" value="1"/>
</dbReference>
<dbReference type="EMBL" id="CAJNOM010000348">
    <property type="protein sequence ID" value="CAF1380853.1"/>
    <property type="molecule type" value="Genomic_DNA"/>
</dbReference>
<reference evidence="8" key="1">
    <citation type="submission" date="2021-02" db="EMBL/GenBank/DDBJ databases">
        <authorList>
            <person name="Nowell W R."/>
        </authorList>
    </citation>
    <scope>NUCLEOTIDE SEQUENCE</scope>
</reference>
<dbReference type="InterPro" id="IPR003100">
    <property type="entry name" value="PAZ_dom"/>
</dbReference>
<dbReference type="InterPro" id="IPR002717">
    <property type="entry name" value="HAT_MYST-type"/>
</dbReference>
<dbReference type="Proteomes" id="UP000663832">
    <property type="component" value="Unassembled WGS sequence"/>
</dbReference>